<organism evidence="2 3">
    <name type="scientific">Colocasia esculenta</name>
    <name type="common">Wild taro</name>
    <name type="synonym">Arum esculentum</name>
    <dbReference type="NCBI Taxonomy" id="4460"/>
    <lineage>
        <taxon>Eukaryota</taxon>
        <taxon>Viridiplantae</taxon>
        <taxon>Streptophyta</taxon>
        <taxon>Embryophyta</taxon>
        <taxon>Tracheophyta</taxon>
        <taxon>Spermatophyta</taxon>
        <taxon>Magnoliopsida</taxon>
        <taxon>Liliopsida</taxon>
        <taxon>Araceae</taxon>
        <taxon>Aroideae</taxon>
        <taxon>Colocasieae</taxon>
        <taxon>Colocasia</taxon>
    </lineage>
</organism>
<evidence type="ECO:0000313" key="2">
    <source>
        <dbReference type="EMBL" id="MQL87113.1"/>
    </source>
</evidence>
<gene>
    <name evidence="2" type="ORF">Taro_019647</name>
</gene>
<feature type="region of interest" description="Disordered" evidence="1">
    <location>
        <begin position="154"/>
        <end position="175"/>
    </location>
</feature>
<reference evidence="2" key="1">
    <citation type="submission" date="2017-07" db="EMBL/GenBank/DDBJ databases">
        <title>Taro Niue Genome Assembly and Annotation.</title>
        <authorList>
            <person name="Atibalentja N."/>
            <person name="Keating K."/>
            <person name="Fields C.J."/>
        </authorList>
    </citation>
    <scope>NUCLEOTIDE SEQUENCE</scope>
    <source>
        <strain evidence="2">Niue_2</strain>
        <tissue evidence="2">Leaf</tissue>
    </source>
</reference>
<dbReference type="EMBL" id="NMUH01000953">
    <property type="protein sequence ID" value="MQL87113.1"/>
    <property type="molecule type" value="Genomic_DNA"/>
</dbReference>
<comment type="caution">
    <text evidence="2">The sequence shown here is derived from an EMBL/GenBank/DDBJ whole genome shotgun (WGS) entry which is preliminary data.</text>
</comment>
<evidence type="ECO:0000256" key="1">
    <source>
        <dbReference type="SAM" id="MobiDB-lite"/>
    </source>
</evidence>
<dbReference type="AlphaFoldDB" id="A0A843V2U6"/>
<proteinExistence type="predicted"/>
<protein>
    <submittedName>
        <fullName evidence="2">Uncharacterized protein</fullName>
    </submittedName>
</protein>
<keyword evidence="3" id="KW-1185">Reference proteome</keyword>
<dbReference type="Proteomes" id="UP000652761">
    <property type="component" value="Unassembled WGS sequence"/>
</dbReference>
<name>A0A843V2U6_COLES</name>
<accession>A0A843V2U6</accession>
<evidence type="ECO:0000313" key="3">
    <source>
        <dbReference type="Proteomes" id="UP000652761"/>
    </source>
</evidence>
<sequence>MVNPPTQRTKLLHPATKLEEKLKRPAVHSAFSPPKCQVVPFHPQNAFCELLRHFAFTGTNKTPSPFRLHRRPAIARPAPSRRGGDLLSTARPAPSLLGIAASDPAGSSARQLRRGKKRILRYTLSNDIDVKGSTLSQMEDTENDMIELIESEMEEKKIRSKPNGPSATHDLLNKRRKGLKDIYDGTKEQRKLNTNDFQAYLE</sequence>